<sequence length="516" mass="56123">MPESTRVEDFLRRSAAAYGGKTAVIAGGRRLTYAELDSLSDRLAATLQAQGVERNDRVLIFMDNGWEAAVSIYAVLKAGAVFVPINPSTKAERLGFVMRNCRARAILTQARLQPVVSAAAINAPSLRFIIAAGAGQTTSDVTSFETCIATPASPEPHGGTDEDLAHLIYTSGSTGEPKGVMMTHRNVEAAASSITTYLGSRADDIVLSALPLAFGYGLYQLIMAVRIGATLVLEKSFAFPQAIFETMRTERATALPLVPTMTALILQMKDLQPGALPDLRYITSAAAPLPPDHIRRLRALFPNVRLYSMYGQTECMRGTYLPPEELEHRPESVGIAIPGTEAFIVDEQGKRVDPDTIGELVIRGPHVMQGYWEDEEATARALRPGRNASERELHTGDLFRADADGFLYFVSRKDDIIKTRGEKVAPKQVETVLHACPGVAEALVIGVDDPILGKAVHALVVRSDASLTEREIIRHCARHLEDFMVPKSVEFRVSLPRTDSGKTSRRLAAKSMEATS</sequence>
<organism evidence="3 4">
    <name type="scientific">Borborobacter arsenicus</name>
    <dbReference type="NCBI Taxonomy" id="1851146"/>
    <lineage>
        <taxon>Bacteria</taxon>
        <taxon>Pseudomonadati</taxon>
        <taxon>Pseudomonadota</taxon>
        <taxon>Alphaproteobacteria</taxon>
        <taxon>Hyphomicrobiales</taxon>
        <taxon>Phyllobacteriaceae</taxon>
        <taxon>Borborobacter</taxon>
    </lineage>
</organism>
<comment type="caution">
    <text evidence="3">The sequence shown here is derived from an EMBL/GenBank/DDBJ whole genome shotgun (WGS) entry which is preliminary data.</text>
</comment>
<name>A0A432V6F3_9HYPH</name>
<dbReference type="RefSeq" id="WP_128625057.1">
    <property type="nucleotide sequence ID" value="NZ_ML133510.1"/>
</dbReference>
<dbReference type="PROSITE" id="PS00455">
    <property type="entry name" value="AMP_BINDING"/>
    <property type="match status" value="1"/>
</dbReference>
<dbReference type="InterPro" id="IPR020459">
    <property type="entry name" value="AMP-binding"/>
</dbReference>
<dbReference type="PANTHER" id="PTHR43767">
    <property type="entry name" value="LONG-CHAIN-FATTY-ACID--COA LIGASE"/>
    <property type="match status" value="1"/>
</dbReference>
<dbReference type="Gene3D" id="3.30.300.30">
    <property type="match status" value="1"/>
</dbReference>
<gene>
    <name evidence="3" type="ORF">EET67_11860</name>
</gene>
<dbReference type="Proteomes" id="UP000281647">
    <property type="component" value="Unassembled WGS sequence"/>
</dbReference>
<reference evidence="3 4" key="1">
    <citation type="submission" date="2018-11" db="EMBL/GenBank/DDBJ databases">
        <title>Pseudaminobacter arsenicus sp. nov., an arsenic-resistant bacterium isolated from arsenic-rich aquifers.</title>
        <authorList>
            <person name="Mu Y."/>
        </authorList>
    </citation>
    <scope>NUCLEOTIDE SEQUENCE [LARGE SCALE GENOMIC DNA]</scope>
    <source>
        <strain evidence="3 4">CB3</strain>
    </source>
</reference>
<dbReference type="Pfam" id="PF13193">
    <property type="entry name" value="AMP-binding_C"/>
    <property type="match status" value="1"/>
</dbReference>
<evidence type="ECO:0000259" key="2">
    <source>
        <dbReference type="Pfam" id="PF13193"/>
    </source>
</evidence>
<protein>
    <submittedName>
        <fullName evidence="3">AMP-dependent synthetase</fullName>
    </submittedName>
</protein>
<dbReference type="PRINTS" id="PR00154">
    <property type="entry name" value="AMPBINDING"/>
</dbReference>
<dbReference type="GO" id="GO:0016877">
    <property type="term" value="F:ligase activity, forming carbon-sulfur bonds"/>
    <property type="evidence" value="ECO:0007669"/>
    <property type="project" value="UniProtKB-ARBA"/>
</dbReference>
<evidence type="ECO:0000313" key="4">
    <source>
        <dbReference type="Proteomes" id="UP000281647"/>
    </source>
</evidence>
<dbReference type="InterPro" id="IPR042099">
    <property type="entry name" value="ANL_N_sf"/>
</dbReference>
<feature type="domain" description="AMP-binding enzyme C-terminal" evidence="2">
    <location>
        <begin position="428"/>
        <end position="502"/>
    </location>
</feature>
<proteinExistence type="predicted"/>
<dbReference type="SUPFAM" id="SSF56801">
    <property type="entry name" value="Acetyl-CoA synthetase-like"/>
    <property type="match status" value="1"/>
</dbReference>
<dbReference type="InterPro" id="IPR020845">
    <property type="entry name" value="AMP-binding_CS"/>
</dbReference>
<dbReference type="Gene3D" id="3.40.50.12780">
    <property type="entry name" value="N-terminal domain of ligase-like"/>
    <property type="match status" value="1"/>
</dbReference>
<dbReference type="PANTHER" id="PTHR43767:SF10">
    <property type="entry name" value="SURFACTIN SYNTHASE SUBUNIT 1"/>
    <property type="match status" value="1"/>
</dbReference>
<evidence type="ECO:0000259" key="1">
    <source>
        <dbReference type="Pfam" id="PF00501"/>
    </source>
</evidence>
<dbReference type="InterPro" id="IPR025110">
    <property type="entry name" value="AMP-bd_C"/>
</dbReference>
<accession>A0A432V6F3</accession>
<dbReference type="InterPro" id="IPR000873">
    <property type="entry name" value="AMP-dep_synth/lig_dom"/>
</dbReference>
<feature type="domain" description="AMP-dependent synthetase/ligase" evidence="1">
    <location>
        <begin position="11"/>
        <end position="372"/>
    </location>
</feature>
<dbReference type="EMBL" id="RKST01000010">
    <property type="protein sequence ID" value="RUM97752.1"/>
    <property type="molecule type" value="Genomic_DNA"/>
</dbReference>
<dbReference type="InterPro" id="IPR045851">
    <property type="entry name" value="AMP-bd_C_sf"/>
</dbReference>
<keyword evidence="4" id="KW-1185">Reference proteome</keyword>
<dbReference type="Pfam" id="PF00501">
    <property type="entry name" value="AMP-binding"/>
    <property type="match status" value="1"/>
</dbReference>
<dbReference type="OrthoDB" id="9803968at2"/>
<dbReference type="InterPro" id="IPR050237">
    <property type="entry name" value="ATP-dep_AMP-bd_enzyme"/>
</dbReference>
<dbReference type="AlphaFoldDB" id="A0A432V6F3"/>
<evidence type="ECO:0000313" key="3">
    <source>
        <dbReference type="EMBL" id="RUM97752.1"/>
    </source>
</evidence>